<dbReference type="AlphaFoldDB" id="A0AAD5PCB0"/>
<dbReference type="Proteomes" id="UP001209540">
    <property type="component" value="Unassembled WGS sequence"/>
</dbReference>
<protein>
    <submittedName>
        <fullName evidence="1">Uncharacterized protein</fullName>
    </submittedName>
</protein>
<comment type="caution">
    <text evidence="1">The sequence shown here is derived from an EMBL/GenBank/DDBJ whole genome shotgun (WGS) entry which is preliminary data.</text>
</comment>
<reference evidence="1" key="2">
    <citation type="submission" date="2023-02" db="EMBL/GenBank/DDBJ databases">
        <authorList>
            <consortium name="DOE Joint Genome Institute"/>
            <person name="Mondo S.J."/>
            <person name="Chang Y."/>
            <person name="Wang Y."/>
            <person name="Ahrendt S."/>
            <person name="Andreopoulos W."/>
            <person name="Barry K."/>
            <person name="Beard J."/>
            <person name="Benny G.L."/>
            <person name="Blankenship S."/>
            <person name="Bonito G."/>
            <person name="Cuomo C."/>
            <person name="Desiro A."/>
            <person name="Gervers K.A."/>
            <person name="Hundley H."/>
            <person name="Kuo A."/>
            <person name="LaButti K."/>
            <person name="Lang B.F."/>
            <person name="Lipzen A."/>
            <person name="O'Donnell K."/>
            <person name="Pangilinan J."/>
            <person name="Reynolds N."/>
            <person name="Sandor L."/>
            <person name="Smith M.W."/>
            <person name="Tsang A."/>
            <person name="Grigoriev I.V."/>
            <person name="Stajich J.E."/>
            <person name="Spatafora J.W."/>
        </authorList>
    </citation>
    <scope>NUCLEOTIDE SEQUENCE</scope>
    <source>
        <strain evidence="1">RSA 2281</strain>
    </source>
</reference>
<evidence type="ECO:0000313" key="1">
    <source>
        <dbReference type="EMBL" id="KAI9258725.1"/>
    </source>
</evidence>
<reference evidence="1" key="1">
    <citation type="journal article" date="2022" name="IScience">
        <title>Evolution of zygomycete secretomes and the origins of terrestrial fungal ecologies.</title>
        <authorList>
            <person name="Chang Y."/>
            <person name="Wang Y."/>
            <person name="Mondo S."/>
            <person name="Ahrendt S."/>
            <person name="Andreopoulos W."/>
            <person name="Barry K."/>
            <person name="Beard J."/>
            <person name="Benny G.L."/>
            <person name="Blankenship S."/>
            <person name="Bonito G."/>
            <person name="Cuomo C."/>
            <person name="Desiro A."/>
            <person name="Gervers K.A."/>
            <person name="Hundley H."/>
            <person name="Kuo A."/>
            <person name="LaButti K."/>
            <person name="Lang B.F."/>
            <person name="Lipzen A."/>
            <person name="O'Donnell K."/>
            <person name="Pangilinan J."/>
            <person name="Reynolds N."/>
            <person name="Sandor L."/>
            <person name="Smith M.E."/>
            <person name="Tsang A."/>
            <person name="Grigoriev I.V."/>
            <person name="Stajich J.E."/>
            <person name="Spatafora J.W."/>
        </authorList>
    </citation>
    <scope>NUCLEOTIDE SEQUENCE</scope>
    <source>
        <strain evidence="1">RSA 2281</strain>
    </source>
</reference>
<evidence type="ECO:0000313" key="2">
    <source>
        <dbReference type="Proteomes" id="UP001209540"/>
    </source>
</evidence>
<sequence>MTMCIILHNMIVKDERDSYEVQNDDESFDYKQRSFIVSQSFSHDNEATEHVIRSRRNDLRNNSVHFRLENDLVEHLWQKHRESSE</sequence>
<accession>A0AAD5PCB0</accession>
<dbReference type="EMBL" id="JAIXMP010000018">
    <property type="protein sequence ID" value="KAI9258725.1"/>
    <property type="molecule type" value="Genomic_DNA"/>
</dbReference>
<organism evidence="1 2">
    <name type="scientific">Phascolomyces articulosus</name>
    <dbReference type="NCBI Taxonomy" id="60185"/>
    <lineage>
        <taxon>Eukaryota</taxon>
        <taxon>Fungi</taxon>
        <taxon>Fungi incertae sedis</taxon>
        <taxon>Mucoromycota</taxon>
        <taxon>Mucoromycotina</taxon>
        <taxon>Mucoromycetes</taxon>
        <taxon>Mucorales</taxon>
        <taxon>Lichtheimiaceae</taxon>
        <taxon>Phascolomyces</taxon>
    </lineage>
</organism>
<name>A0AAD5PCB0_9FUNG</name>
<gene>
    <name evidence="1" type="ORF">BDA99DRAFT_99445</name>
</gene>
<keyword evidence="2" id="KW-1185">Reference proteome</keyword>
<proteinExistence type="predicted"/>